<name>A0A225W9E6_9STRA</name>
<evidence type="ECO:0000313" key="2">
    <source>
        <dbReference type="Proteomes" id="UP000198211"/>
    </source>
</evidence>
<comment type="caution">
    <text evidence="1">The sequence shown here is derived from an EMBL/GenBank/DDBJ whole genome shotgun (WGS) entry which is preliminary data.</text>
</comment>
<accession>A0A225W9E6</accession>
<keyword evidence="2" id="KW-1185">Reference proteome</keyword>
<dbReference type="AlphaFoldDB" id="A0A225W9E6"/>
<gene>
    <name evidence="1" type="ORF">PHMEG_00012179</name>
</gene>
<proteinExistence type="predicted"/>
<reference evidence="2" key="1">
    <citation type="submission" date="2017-03" db="EMBL/GenBank/DDBJ databases">
        <title>Phytopthora megakarya and P. palmivora, two closely related causual agents of cacao black pod achieved similar genome size and gene model numbers by different mechanisms.</title>
        <authorList>
            <person name="Ali S."/>
            <person name="Shao J."/>
            <person name="Larry D.J."/>
            <person name="Kronmiller B."/>
            <person name="Shen D."/>
            <person name="Strem M.D."/>
            <person name="Melnick R.L."/>
            <person name="Guiltinan M.J."/>
            <person name="Tyler B.M."/>
            <person name="Meinhardt L.W."/>
            <person name="Bailey B.A."/>
        </authorList>
    </citation>
    <scope>NUCLEOTIDE SEQUENCE [LARGE SCALE GENOMIC DNA]</scope>
    <source>
        <strain evidence="2">zdho120</strain>
    </source>
</reference>
<organism evidence="1 2">
    <name type="scientific">Phytophthora megakarya</name>
    <dbReference type="NCBI Taxonomy" id="4795"/>
    <lineage>
        <taxon>Eukaryota</taxon>
        <taxon>Sar</taxon>
        <taxon>Stramenopiles</taxon>
        <taxon>Oomycota</taxon>
        <taxon>Peronosporomycetes</taxon>
        <taxon>Peronosporales</taxon>
        <taxon>Peronosporaceae</taxon>
        <taxon>Phytophthora</taxon>
    </lineage>
</organism>
<protein>
    <submittedName>
        <fullName evidence="1">Uncharacterized protein</fullName>
    </submittedName>
</protein>
<sequence>MDSTLAGRYEEHQLLTCSKRSGISLLRPRAFFRWHVHMLAGSFGLIHSRDTKLLCLFGSSKPAFVLFG</sequence>
<dbReference type="EMBL" id="NBNE01001356">
    <property type="protein sequence ID" value="OWZ14356.1"/>
    <property type="molecule type" value="Genomic_DNA"/>
</dbReference>
<evidence type="ECO:0000313" key="1">
    <source>
        <dbReference type="EMBL" id="OWZ14356.1"/>
    </source>
</evidence>
<dbReference type="Proteomes" id="UP000198211">
    <property type="component" value="Unassembled WGS sequence"/>
</dbReference>